<dbReference type="AlphaFoldDB" id="A0AAD3WVW0"/>
<proteinExistence type="predicted"/>
<reference evidence="1 2" key="1">
    <citation type="submission" date="2019-09" db="EMBL/GenBank/DDBJ databases">
        <title>Photobacterium damselae subsp. damselae CDC-2227-81, a human clinical isolate.</title>
        <authorList>
            <person name="Osorio C.R."/>
        </authorList>
    </citation>
    <scope>NUCLEOTIDE SEQUENCE [LARGE SCALE GENOMIC DNA]</scope>
    <source>
        <strain evidence="1 2">CDC-2227-81</strain>
    </source>
</reference>
<accession>A0AAD3WVW0</accession>
<name>A0AAD3WVW0_PHODD</name>
<dbReference type="RefSeq" id="WP_151182677.1">
    <property type="nucleotide sequence ID" value="NZ_VZUQ01000053.1"/>
</dbReference>
<dbReference type="Proteomes" id="UP000480943">
    <property type="component" value="Unassembled WGS sequence"/>
</dbReference>
<sequence length="106" mass="11571">MNTVTAAEITQLLNNREKAFTVSISVAPILSPKVIKLAKILDIKVIPKEAGLELIINDPWRQASRVSYFACSKLVSRTRPKAGDYLALYDDGKVGIVARNDVSTVA</sequence>
<gene>
    <name evidence="1" type="ORF">F6450_08790</name>
</gene>
<dbReference type="EMBL" id="VZUQ01000053">
    <property type="protein sequence ID" value="KAB1181439.1"/>
    <property type="molecule type" value="Genomic_DNA"/>
</dbReference>
<evidence type="ECO:0000313" key="1">
    <source>
        <dbReference type="EMBL" id="KAB1181439.1"/>
    </source>
</evidence>
<protein>
    <submittedName>
        <fullName evidence="1">Uncharacterized protein</fullName>
    </submittedName>
</protein>
<comment type="caution">
    <text evidence="1">The sequence shown here is derived from an EMBL/GenBank/DDBJ whole genome shotgun (WGS) entry which is preliminary data.</text>
</comment>
<evidence type="ECO:0000313" key="2">
    <source>
        <dbReference type="Proteomes" id="UP000480943"/>
    </source>
</evidence>
<organism evidence="1 2">
    <name type="scientific">Photobacterium damselae subsp. damselae</name>
    <name type="common">Listonella damsela</name>
    <dbReference type="NCBI Taxonomy" id="85581"/>
    <lineage>
        <taxon>Bacteria</taxon>
        <taxon>Pseudomonadati</taxon>
        <taxon>Pseudomonadota</taxon>
        <taxon>Gammaproteobacteria</taxon>
        <taxon>Vibrionales</taxon>
        <taxon>Vibrionaceae</taxon>
        <taxon>Photobacterium</taxon>
    </lineage>
</organism>